<protein>
    <submittedName>
        <fullName evidence="1">Uncharacterized protein</fullName>
    </submittedName>
</protein>
<comment type="caution">
    <text evidence="1">The sequence shown here is derived from an EMBL/GenBank/DDBJ whole genome shotgun (WGS) entry which is preliminary data.</text>
</comment>
<dbReference type="Proteomes" id="UP001162992">
    <property type="component" value="Chromosome 15"/>
</dbReference>
<reference evidence="2" key="1">
    <citation type="journal article" date="2024" name="Proc. Natl. Acad. Sci. U.S.A.">
        <title>Extraordinary preservation of gene collinearity over three hundred million years revealed in homosporous lycophytes.</title>
        <authorList>
            <person name="Li C."/>
            <person name="Wickell D."/>
            <person name="Kuo L.Y."/>
            <person name="Chen X."/>
            <person name="Nie B."/>
            <person name="Liao X."/>
            <person name="Peng D."/>
            <person name="Ji J."/>
            <person name="Jenkins J."/>
            <person name="Williams M."/>
            <person name="Shu S."/>
            <person name="Plott C."/>
            <person name="Barry K."/>
            <person name="Rajasekar S."/>
            <person name="Grimwood J."/>
            <person name="Han X."/>
            <person name="Sun S."/>
            <person name="Hou Z."/>
            <person name="He W."/>
            <person name="Dai G."/>
            <person name="Sun C."/>
            <person name="Schmutz J."/>
            <person name="Leebens-Mack J.H."/>
            <person name="Li F.W."/>
            <person name="Wang L."/>
        </authorList>
    </citation>
    <scope>NUCLEOTIDE SEQUENCE [LARGE SCALE GENOMIC DNA]</scope>
    <source>
        <strain evidence="2">cv. PW_Plant_1</strain>
    </source>
</reference>
<evidence type="ECO:0000313" key="1">
    <source>
        <dbReference type="EMBL" id="KAJ7529010.1"/>
    </source>
</evidence>
<sequence length="312" mass="34787">MSLSGGLDGAPHPTPDDEPQDWKDIVMRGGSLRQVDLEQGVNGWASPPGHLFHVRGPQYFAKRLKIPSGDWLLKPLGVDWLKSTAKLDHVLARSDNRVMDALYKAHENGYGLKSFIFAVNLQVPGREHRSCVFYYVAEDPIPHGSLLYRFIHEDDSFRNSRFKLINRIVRGPWIVRATVGNHAACLLGKALTCHYLKGPNYLEIDVDIGSSTVANYILHLALGYVNSVAVDMAFLVESQSDDELPERLLGAVRISQIEMESAVSVDSRTDRDNARPLNNSVVTSSPGPPGWFSLLSHCKKTGKVEDEQIQRY</sequence>
<name>A0ACC2BH34_DIPCM</name>
<organism evidence="1 2">
    <name type="scientific">Diphasiastrum complanatum</name>
    <name type="common">Issler's clubmoss</name>
    <name type="synonym">Lycopodium complanatum</name>
    <dbReference type="NCBI Taxonomy" id="34168"/>
    <lineage>
        <taxon>Eukaryota</taxon>
        <taxon>Viridiplantae</taxon>
        <taxon>Streptophyta</taxon>
        <taxon>Embryophyta</taxon>
        <taxon>Tracheophyta</taxon>
        <taxon>Lycopodiopsida</taxon>
        <taxon>Lycopodiales</taxon>
        <taxon>Lycopodiaceae</taxon>
        <taxon>Lycopodioideae</taxon>
        <taxon>Diphasiastrum</taxon>
    </lineage>
</organism>
<keyword evidence="2" id="KW-1185">Reference proteome</keyword>
<accession>A0ACC2BH34</accession>
<proteinExistence type="predicted"/>
<gene>
    <name evidence="1" type="ORF">O6H91_15G030300</name>
</gene>
<evidence type="ECO:0000313" key="2">
    <source>
        <dbReference type="Proteomes" id="UP001162992"/>
    </source>
</evidence>
<dbReference type="EMBL" id="CM055106">
    <property type="protein sequence ID" value="KAJ7529010.1"/>
    <property type="molecule type" value="Genomic_DNA"/>
</dbReference>